<evidence type="ECO:0000313" key="4">
    <source>
        <dbReference type="EMBL" id="GAA0292395.1"/>
    </source>
</evidence>
<dbReference type="RefSeq" id="WP_211311727.1">
    <property type="nucleotide sequence ID" value="NZ_BAAABL010000021.1"/>
</dbReference>
<gene>
    <name evidence="4" type="ORF">GCM10009066_03610</name>
</gene>
<dbReference type="PRINTS" id="PR00080">
    <property type="entry name" value="SDRFAMILY"/>
</dbReference>
<proteinExistence type="inferred from homology"/>
<evidence type="ECO:0000256" key="2">
    <source>
        <dbReference type="ARBA" id="ARBA00023002"/>
    </source>
</evidence>
<keyword evidence="5" id="KW-1185">Reference proteome</keyword>
<dbReference type="Pfam" id="PF00106">
    <property type="entry name" value="adh_short"/>
    <property type="match status" value="1"/>
</dbReference>
<name>A0AAV3S5M1_9EURY</name>
<evidence type="ECO:0000313" key="5">
    <source>
        <dbReference type="Proteomes" id="UP001500837"/>
    </source>
</evidence>
<dbReference type="CDD" id="cd05374">
    <property type="entry name" value="17beta-HSD-like_SDR_c"/>
    <property type="match status" value="1"/>
</dbReference>
<organism evidence="4 5">
    <name type="scientific">Halarchaeum salinum</name>
    <dbReference type="NCBI Taxonomy" id="489912"/>
    <lineage>
        <taxon>Archaea</taxon>
        <taxon>Methanobacteriati</taxon>
        <taxon>Methanobacteriota</taxon>
        <taxon>Stenosarchaea group</taxon>
        <taxon>Halobacteria</taxon>
        <taxon>Halobacteriales</taxon>
        <taxon>Halobacteriaceae</taxon>
    </lineage>
</organism>
<dbReference type="AlphaFoldDB" id="A0AAV3S5M1"/>
<dbReference type="InterPro" id="IPR020904">
    <property type="entry name" value="Sc_DH/Rdtase_CS"/>
</dbReference>
<dbReference type="PRINTS" id="PR00081">
    <property type="entry name" value="GDHRDH"/>
</dbReference>
<dbReference type="Gene3D" id="3.40.50.720">
    <property type="entry name" value="NAD(P)-binding Rossmann-like Domain"/>
    <property type="match status" value="1"/>
</dbReference>
<dbReference type="Proteomes" id="UP001500837">
    <property type="component" value="Unassembled WGS sequence"/>
</dbReference>
<keyword evidence="2" id="KW-0560">Oxidoreductase</keyword>
<dbReference type="GO" id="GO:0016491">
    <property type="term" value="F:oxidoreductase activity"/>
    <property type="evidence" value="ECO:0007669"/>
    <property type="project" value="UniProtKB-KW"/>
</dbReference>
<comment type="similarity">
    <text evidence="1 3">Belongs to the short-chain dehydrogenases/reductases (SDR) family.</text>
</comment>
<dbReference type="InterPro" id="IPR036291">
    <property type="entry name" value="NAD(P)-bd_dom_sf"/>
</dbReference>
<dbReference type="InterPro" id="IPR002347">
    <property type="entry name" value="SDR_fam"/>
</dbReference>
<dbReference type="EMBL" id="BAAABL010000021">
    <property type="protein sequence ID" value="GAA0292395.1"/>
    <property type="molecule type" value="Genomic_DNA"/>
</dbReference>
<dbReference type="PANTHER" id="PTHR44169:SF6">
    <property type="entry name" value="NADPH-DEPENDENT 1-ACYLDIHYDROXYACETONE PHOSPHATE REDUCTASE"/>
    <property type="match status" value="1"/>
</dbReference>
<dbReference type="SUPFAM" id="SSF51735">
    <property type="entry name" value="NAD(P)-binding Rossmann-fold domains"/>
    <property type="match status" value="1"/>
</dbReference>
<evidence type="ECO:0000256" key="1">
    <source>
        <dbReference type="ARBA" id="ARBA00006484"/>
    </source>
</evidence>
<evidence type="ECO:0000256" key="3">
    <source>
        <dbReference type="RuleBase" id="RU000363"/>
    </source>
</evidence>
<dbReference type="PANTHER" id="PTHR44169">
    <property type="entry name" value="NADPH-DEPENDENT 1-ACYLDIHYDROXYACETONE PHOSPHATE REDUCTASE"/>
    <property type="match status" value="1"/>
</dbReference>
<accession>A0AAV3S5M1</accession>
<reference evidence="4 5" key="1">
    <citation type="journal article" date="2019" name="Int. J. Syst. Evol. Microbiol.">
        <title>The Global Catalogue of Microorganisms (GCM) 10K type strain sequencing project: providing services to taxonomists for standard genome sequencing and annotation.</title>
        <authorList>
            <consortium name="The Broad Institute Genomics Platform"/>
            <consortium name="The Broad Institute Genome Sequencing Center for Infectious Disease"/>
            <person name="Wu L."/>
            <person name="Ma J."/>
        </authorList>
    </citation>
    <scope>NUCLEOTIDE SEQUENCE [LARGE SCALE GENOMIC DNA]</scope>
    <source>
        <strain evidence="4 5">JCM 16330</strain>
    </source>
</reference>
<protein>
    <submittedName>
        <fullName evidence="4">SDR family oxidoreductase</fullName>
    </submittedName>
</protein>
<sequence length="273" mass="29386">MTDETVLITGCSSGIGRATAEAFLDEEWTVWATARDESDLAALREAGARTAELDVTKPAQCQQVVEELVAAEGRLDCLVNNAGYGQMGAVEDVPTRRVHKQFDVNVYGPHRLFRAVLPHMREREAGTIVNVSSVVGRLSTPGQGVYAASKFALEALSDALRGEVEPYGIDVALVEPGPVDTGFGARVSEELEPVDASGAYDRVYRFLEGFDTVSDGFATSQPEDVAATILEAASTTQPDARYPVGSAARAMSLARYLPDRLRDRVVNTLYDLA</sequence>
<comment type="caution">
    <text evidence="4">The sequence shown here is derived from an EMBL/GenBank/DDBJ whole genome shotgun (WGS) entry which is preliminary data.</text>
</comment>
<dbReference type="PROSITE" id="PS00061">
    <property type="entry name" value="ADH_SHORT"/>
    <property type="match status" value="1"/>
</dbReference>